<evidence type="ECO:0000313" key="3">
    <source>
        <dbReference type="Proteomes" id="UP000070700"/>
    </source>
</evidence>
<keyword evidence="1" id="KW-1133">Transmembrane helix</keyword>
<dbReference type="InParanoid" id="A0A194X6T5"/>
<keyword evidence="3" id="KW-1185">Reference proteome</keyword>
<dbReference type="RefSeq" id="XP_018070238.1">
    <property type="nucleotide sequence ID" value="XM_018219965.1"/>
</dbReference>
<organism evidence="2 3">
    <name type="scientific">Mollisia scopiformis</name>
    <name type="common">Conifer needle endophyte fungus</name>
    <name type="synonym">Phialocephala scopiformis</name>
    <dbReference type="NCBI Taxonomy" id="149040"/>
    <lineage>
        <taxon>Eukaryota</taxon>
        <taxon>Fungi</taxon>
        <taxon>Dikarya</taxon>
        <taxon>Ascomycota</taxon>
        <taxon>Pezizomycotina</taxon>
        <taxon>Leotiomycetes</taxon>
        <taxon>Helotiales</taxon>
        <taxon>Mollisiaceae</taxon>
        <taxon>Mollisia</taxon>
    </lineage>
</organism>
<dbReference type="Proteomes" id="UP000070700">
    <property type="component" value="Unassembled WGS sequence"/>
</dbReference>
<feature type="transmembrane region" description="Helical" evidence="1">
    <location>
        <begin position="71"/>
        <end position="95"/>
    </location>
</feature>
<reference evidence="2 3" key="1">
    <citation type="submission" date="2015-10" db="EMBL/GenBank/DDBJ databases">
        <title>Full genome of DAOMC 229536 Phialocephala scopiformis, a fungal endophyte of spruce producing the potent anti-insectan compound rugulosin.</title>
        <authorList>
            <consortium name="DOE Joint Genome Institute"/>
            <person name="Walker A.K."/>
            <person name="Frasz S.L."/>
            <person name="Seifert K.A."/>
            <person name="Miller J.D."/>
            <person name="Mondo S.J."/>
            <person name="Labutti K."/>
            <person name="Lipzen A."/>
            <person name="Dockter R."/>
            <person name="Kennedy M."/>
            <person name="Grigoriev I.V."/>
            <person name="Spatafora J.W."/>
        </authorList>
    </citation>
    <scope>NUCLEOTIDE SEQUENCE [LARGE SCALE GENOMIC DNA]</scope>
    <source>
        <strain evidence="2 3">CBS 120377</strain>
    </source>
</reference>
<gene>
    <name evidence="2" type="ORF">LY89DRAFT_735029</name>
</gene>
<dbReference type="OrthoDB" id="5402816at2759"/>
<evidence type="ECO:0000256" key="1">
    <source>
        <dbReference type="SAM" id="Phobius"/>
    </source>
</evidence>
<proteinExistence type="predicted"/>
<keyword evidence="1" id="KW-0472">Membrane</keyword>
<dbReference type="GeneID" id="28829691"/>
<protein>
    <submittedName>
        <fullName evidence="2">Uncharacterized protein</fullName>
    </submittedName>
</protein>
<dbReference type="KEGG" id="psco:LY89DRAFT_735029"/>
<dbReference type="STRING" id="149040.A0A194X6T5"/>
<dbReference type="EMBL" id="KQ947417">
    <property type="protein sequence ID" value="KUJ15883.1"/>
    <property type="molecule type" value="Genomic_DNA"/>
</dbReference>
<accession>A0A194X6T5</accession>
<sequence>MPLYLASNRFYQIPMQAGHSRDYFDSLPLSPPAAYSYEFNMAAISKIEAQQAVANLLAKREKSWAAREPGVILVFCIVFIVASGLLGLCVSKALAKRRAARQTN</sequence>
<dbReference type="AlphaFoldDB" id="A0A194X6T5"/>
<evidence type="ECO:0000313" key="2">
    <source>
        <dbReference type="EMBL" id="KUJ15883.1"/>
    </source>
</evidence>
<name>A0A194X6T5_MOLSC</name>
<keyword evidence="1" id="KW-0812">Transmembrane</keyword>